<evidence type="ECO:0000313" key="2">
    <source>
        <dbReference type="Proteomes" id="UP000829420"/>
    </source>
</evidence>
<organism evidence="1 2">
    <name type="scientific">Moellerella wisconsensis</name>
    <dbReference type="NCBI Taxonomy" id="158849"/>
    <lineage>
        <taxon>Bacteria</taxon>
        <taxon>Pseudomonadati</taxon>
        <taxon>Pseudomonadota</taxon>
        <taxon>Gammaproteobacteria</taxon>
        <taxon>Enterobacterales</taxon>
        <taxon>Morganellaceae</taxon>
        <taxon>Moellerella</taxon>
    </lineage>
</organism>
<proteinExistence type="predicted"/>
<gene>
    <name evidence="1" type="ORF">MNY70_05885</name>
</gene>
<accession>A0ACD3Y9Y6</accession>
<dbReference type="EMBL" id="CP093255">
    <property type="protein sequence ID" value="UNH39972.1"/>
    <property type="molecule type" value="Genomic_DNA"/>
</dbReference>
<name>A0ACD3Y9Y6_9GAMM</name>
<sequence length="68" mass="7617">MGLASFNRMRREAAAKLAQSENNKADEKQEGQDYSQLKTDELKAILAEKGIEFDAKAKKADLLAFLQE</sequence>
<reference evidence="1" key="1">
    <citation type="submission" date="2022-03" db="EMBL/GenBank/DDBJ databases">
        <title>ESBL-producing Moellerella wisconsensis and Escherichia marmotae isolated from wild game meat.</title>
        <authorList>
            <person name="Biggel M."/>
        </authorList>
    </citation>
    <scope>NUCLEOTIDE SEQUENCE</scope>
    <source>
        <strain evidence="1">W1</strain>
    </source>
</reference>
<dbReference type="Proteomes" id="UP000829420">
    <property type="component" value="Chromosome"/>
</dbReference>
<keyword evidence="2" id="KW-1185">Reference proteome</keyword>
<evidence type="ECO:0000313" key="1">
    <source>
        <dbReference type="EMBL" id="UNH39972.1"/>
    </source>
</evidence>
<protein>
    <submittedName>
        <fullName evidence="1">HeH/LEM domain-containing protein</fullName>
    </submittedName>
</protein>